<name>A0A1T2CNL1_SOVGS</name>
<evidence type="ECO:0000313" key="2">
    <source>
        <dbReference type="Proteomes" id="UP000190962"/>
    </source>
</evidence>
<evidence type="ECO:0000313" key="1">
    <source>
        <dbReference type="EMBL" id="OOY33782.1"/>
    </source>
</evidence>
<accession>A0A1T2CNL1</accession>
<comment type="caution">
    <text evidence="1">The sequence shown here is derived from an EMBL/GenBank/DDBJ whole genome shotgun (WGS) entry which is preliminary data.</text>
</comment>
<proteinExistence type="predicted"/>
<gene>
    <name evidence="1" type="ORF">BOV88_13435</name>
</gene>
<organism evidence="1 2">
    <name type="scientific">Solemya velum gill symbiont</name>
    <dbReference type="NCBI Taxonomy" id="2340"/>
    <lineage>
        <taxon>Bacteria</taxon>
        <taxon>Pseudomonadati</taxon>
        <taxon>Pseudomonadota</taxon>
        <taxon>Gammaproteobacteria</taxon>
        <taxon>sulfur-oxidizing symbionts</taxon>
    </lineage>
</organism>
<dbReference type="Proteomes" id="UP000190962">
    <property type="component" value="Unassembled WGS sequence"/>
</dbReference>
<reference evidence="1 2" key="1">
    <citation type="submission" date="2016-11" db="EMBL/GenBank/DDBJ databases">
        <title>Mixed transmission modes and dynamic genome evolution in an obligate animal-bacterial symbiosis.</title>
        <authorList>
            <person name="Russell S.L."/>
            <person name="Corbett-Detig R.B."/>
            <person name="Cavanaugh C.M."/>
        </authorList>
    </citation>
    <scope>NUCLEOTIDE SEQUENCE [LARGE SCALE GENOMIC DNA]</scope>
    <source>
        <strain evidence="1">MA-KB16</strain>
    </source>
</reference>
<protein>
    <submittedName>
        <fullName evidence="1">Uncharacterized protein</fullName>
    </submittedName>
</protein>
<sequence>MITHQHTGLCKSFKAVGASHFLRLPLRFHLIDQATGTPQHPEKFAARAQILLRKLGGQCLIILG</sequence>
<dbReference type="EMBL" id="MPNX01000044">
    <property type="protein sequence ID" value="OOY33782.1"/>
    <property type="molecule type" value="Genomic_DNA"/>
</dbReference>
<dbReference type="AlphaFoldDB" id="A0A1T2CNL1"/>